<protein>
    <submittedName>
        <fullName evidence="3">Formylglycine-generating enzyme family protein</fullName>
    </submittedName>
</protein>
<dbReference type="RefSeq" id="WP_377354194.1">
    <property type="nucleotide sequence ID" value="NZ_JBHTLQ010000039.1"/>
</dbReference>
<evidence type="ECO:0000313" key="4">
    <source>
        <dbReference type="Proteomes" id="UP001597216"/>
    </source>
</evidence>
<dbReference type="PANTHER" id="PTHR23150">
    <property type="entry name" value="SULFATASE MODIFYING FACTOR 1, 2"/>
    <property type="match status" value="1"/>
</dbReference>
<organism evidence="3 4">
    <name type="scientific">Phenylobacterium conjunctum</name>
    <dbReference type="NCBI Taxonomy" id="1298959"/>
    <lineage>
        <taxon>Bacteria</taxon>
        <taxon>Pseudomonadati</taxon>
        <taxon>Pseudomonadota</taxon>
        <taxon>Alphaproteobacteria</taxon>
        <taxon>Caulobacterales</taxon>
        <taxon>Caulobacteraceae</taxon>
        <taxon>Phenylobacterium</taxon>
    </lineage>
</organism>
<reference evidence="4" key="1">
    <citation type="journal article" date="2019" name="Int. J. Syst. Evol. Microbiol.">
        <title>The Global Catalogue of Microorganisms (GCM) 10K type strain sequencing project: providing services to taxonomists for standard genome sequencing and annotation.</title>
        <authorList>
            <consortium name="The Broad Institute Genomics Platform"/>
            <consortium name="The Broad Institute Genome Sequencing Center for Infectious Disease"/>
            <person name="Wu L."/>
            <person name="Ma J."/>
        </authorList>
    </citation>
    <scope>NUCLEOTIDE SEQUENCE [LARGE SCALE GENOMIC DNA]</scope>
    <source>
        <strain evidence="4">CCUG 55074</strain>
    </source>
</reference>
<accession>A0ABW3T444</accession>
<dbReference type="Gene3D" id="3.90.1580.10">
    <property type="entry name" value="paralog of FGE (formylglycine-generating enzyme)"/>
    <property type="match status" value="1"/>
</dbReference>
<dbReference type="InterPro" id="IPR016187">
    <property type="entry name" value="CTDL_fold"/>
</dbReference>
<name>A0ABW3T444_9CAUL</name>
<keyword evidence="4" id="KW-1185">Reference proteome</keyword>
<comment type="caution">
    <text evidence="3">The sequence shown here is derived from an EMBL/GenBank/DDBJ whole genome shotgun (WGS) entry which is preliminary data.</text>
</comment>
<dbReference type="SUPFAM" id="SSF56436">
    <property type="entry name" value="C-type lectin-like"/>
    <property type="match status" value="1"/>
</dbReference>
<dbReference type="Pfam" id="PF03781">
    <property type="entry name" value="FGE-sulfatase"/>
    <property type="match status" value="1"/>
</dbReference>
<proteinExistence type="predicted"/>
<dbReference type="PANTHER" id="PTHR23150:SF19">
    <property type="entry name" value="FORMYLGLYCINE-GENERATING ENZYME"/>
    <property type="match status" value="1"/>
</dbReference>
<dbReference type="InterPro" id="IPR042095">
    <property type="entry name" value="SUMF_sf"/>
</dbReference>
<dbReference type="InterPro" id="IPR005532">
    <property type="entry name" value="SUMF_dom"/>
</dbReference>
<dbReference type="InterPro" id="IPR051043">
    <property type="entry name" value="Sulfatase_Mod_Factor_Kinase"/>
</dbReference>
<evidence type="ECO:0000256" key="1">
    <source>
        <dbReference type="SAM" id="SignalP"/>
    </source>
</evidence>
<evidence type="ECO:0000313" key="3">
    <source>
        <dbReference type="EMBL" id="MFD1191959.1"/>
    </source>
</evidence>
<keyword evidence="1" id="KW-0732">Signal</keyword>
<dbReference type="Proteomes" id="UP001597216">
    <property type="component" value="Unassembled WGS sequence"/>
</dbReference>
<feature type="signal peptide" evidence="1">
    <location>
        <begin position="1"/>
        <end position="19"/>
    </location>
</feature>
<feature type="chain" id="PRO_5045811532" evidence="1">
    <location>
        <begin position="20"/>
        <end position="311"/>
    </location>
</feature>
<gene>
    <name evidence="3" type="ORF">ACFQ27_15315</name>
</gene>
<dbReference type="EMBL" id="JBHTLQ010000039">
    <property type="protein sequence ID" value="MFD1191959.1"/>
    <property type="molecule type" value="Genomic_DNA"/>
</dbReference>
<evidence type="ECO:0000259" key="2">
    <source>
        <dbReference type="Pfam" id="PF03781"/>
    </source>
</evidence>
<sequence length="311" mass="33296">MRIAPLFAAALALAPVACAPAPPKACQADLAIPDPAHLRAGMVKIKGGTFLMGAAAMRPEEGPAKAVAVGDFWIDQHEVTNADFAKFVAATGYVTEAERPLDPKLYPGLTPNQMRPSSLVFVGAEPGVDRGDPSAWWRVIPGADWRHPKGPGSNIKGRETLPVVHIGYEDALAYARWLGRDLPTEAEWEYAARGGLAGAPYVWGQQKTPGGQPQANTWQGVFPSIDAGADGYKASAAPVGCFKPNGYGLFDMAGNVWEWTKDRINGDQHVIKGGSFLCADDYCFRYRPAAREVGPPDTGASHIGFRTVIRD</sequence>
<feature type="domain" description="Sulfatase-modifying factor enzyme-like" evidence="2">
    <location>
        <begin position="40"/>
        <end position="308"/>
    </location>
</feature>